<evidence type="ECO:0000313" key="8">
    <source>
        <dbReference type="Proteomes" id="UP000247078"/>
    </source>
</evidence>
<dbReference type="GO" id="GO:0008299">
    <property type="term" value="P:isoprenoid biosynthetic process"/>
    <property type="evidence" value="ECO:0007669"/>
    <property type="project" value="InterPro"/>
</dbReference>
<dbReference type="AlphaFoldDB" id="A0A855XZQ7"/>
<gene>
    <name evidence="7" type="ORF">DET56_104247</name>
</gene>
<dbReference type="GO" id="GO:0004659">
    <property type="term" value="F:prenyltransferase activity"/>
    <property type="evidence" value="ECO:0007669"/>
    <property type="project" value="InterPro"/>
</dbReference>
<dbReference type="Gene3D" id="1.10.600.10">
    <property type="entry name" value="Farnesyl Diphosphate Synthase"/>
    <property type="match status" value="1"/>
</dbReference>
<evidence type="ECO:0000256" key="3">
    <source>
        <dbReference type="ARBA" id="ARBA00022679"/>
    </source>
</evidence>
<dbReference type="InterPro" id="IPR008949">
    <property type="entry name" value="Isoprenoid_synthase_dom_sf"/>
</dbReference>
<evidence type="ECO:0000313" key="7">
    <source>
        <dbReference type="EMBL" id="PWW42190.1"/>
    </source>
</evidence>
<dbReference type="RefSeq" id="WP_109999223.1">
    <property type="nucleotide sequence ID" value="NZ_QGTZ01000004.1"/>
</dbReference>
<reference evidence="7 8" key="1">
    <citation type="submission" date="2018-05" db="EMBL/GenBank/DDBJ databases">
        <title>Freshwater and sediment microbial communities from various areas in North America, analyzing microbe dynamics in response to fracking.</title>
        <authorList>
            <person name="Lamendella R."/>
        </authorList>
    </citation>
    <scope>NUCLEOTIDE SEQUENCE [LARGE SCALE GENOMIC DNA]</scope>
    <source>
        <strain evidence="7 8">DB-3</strain>
    </source>
</reference>
<dbReference type="Pfam" id="PF00348">
    <property type="entry name" value="polyprenyl_synt"/>
    <property type="match status" value="1"/>
</dbReference>
<accession>A0A855XZQ7</accession>
<name>A0A855XZQ7_9BACL</name>
<comment type="cofactor">
    <cofactor evidence="1">
        <name>Mg(2+)</name>
        <dbReference type="ChEBI" id="CHEBI:18420"/>
    </cofactor>
</comment>
<dbReference type="Proteomes" id="UP000247078">
    <property type="component" value="Unassembled WGS sequence"/>
</dbReference>
<dbReference type="SFLD" id="SFLDS00005">
    <property type="entry name" value="Isoprenoid_Synthase_Type_I"/>
    <property type="match status" value="1"/>
</dbReference>
<sequence length="305" mass="34419">MVEDMKIEQILCQAIEKEFTDEVLCNQAVECVLYKLQGGTKIGNLTSLHYQIYGGEGKAIYRAVAAVELFLLALDMIDDLQDRDNTVAVWSSIPQECVLNIALGFVFLSQHLLLDSDFDTTRKYKAAALLNTQAIKAVNGQMMDLTSRIRSESEYIQTVVDKSASLIVMACQIGTVLACGESRVEVEEYAEQLGLAAQIKNDILDVMNREGKNDFWNRKKTLPVLALIANLNGQSHWVIDYFEGRLTYKQVCNRINELLELLENSGALTYASVHMRIAYYRYLRLVEQLPIQDGFKKRLSAVIES</sequence>
<dbReference type="EMBL" id="QGTZ01000004">
    <property type="protein sequence ID" value="PWW42190.1"/>
    <property type="molecule type" value="Genomic_DNA"/>
</dbReference>
<evidence type="ECO:0000256" key="4">
    <source>
        <dbReference type="ARBA" id="ARBA00022723"/>
    </source>
</evidence>
<dbReference type="SUPFAM" id="SSF48576">
    <property type="entry name" value="Terpenoid synthases"/>
    <property type="match status" value="1"/>
</dbReference>
<protein>
    <submittedName>
        <fullName evidence="7">Competence protein ComQ</fullName>
    </submittedName>
</protein>
<dbReference type="PANTHER" id="PTHR12001">
    <property type="entry name" value="GERANYLGERANYL PYROPHOSPHATE SYNTHASE"/>
    <property type="match status" value="1"/>
</dbReference>
<dbReference type="GO" id="GO:0046872">
    <property type="term" value="F:metal ion binding"/>
    <property type="evidence" value="ECO:0007669"/>
    <property type="project" value="UniProtKB-KW"/>
</dbReference>
<comment type="caution">
    <text evidence="7">The sequence shown here is derived from an EMBL/GenBank/DDBJ whole genome shotgun (WGS) entry which is preliminary data.</text>
</comment>
<keyword evidence="3 6" id="KW-0808">Transferase</keyword>
<evidence type="ECO:0000256" key="1">
    <source>
        <dbReference type="ARBA" id="ARBA00001946"/>
    </source>
</evidence>
<keyword evidence="5" id="KW-0460">Magnesium</keyword>
<dbReference type="SFLD" id="SFLDG01211">
    <property type="entry name" value="Competence_Regulatory_Protein"/>
    <property type="match status" value="1"/>
</dbReference>
<dbReference type="InterPro" id="IPR000092">
    <property type="entry name" value="Polyprenyl_synt"/>
</dbReference>
<organism evidence="7 8">
    <name type="scientific">Paenibacillus pabuli</name>
    <dbReference type="NCBI Taxonomy" id="1472"/>
    <lineage>
        <taxon>Bacteria</taxon>
        <taxon>Bacillati</taxon>
        <taxon>Bacillota</taxon>
        <taxon>Bacilli</taxon>
        <taxon>Bacillales</taxon>
        <taxon>Paenibacillaceae</taxon>
        <taxon>Paenibacillus</taxon>
    </lineage>
</organism>
<keyword evidence="4" id="KW-0479">Metal-binding</keyword>
<evidence type="ECO:0000256" key="2">
    <source>
        <dbReference type="ARBA" id="ARBA00006706"/>
    </source>
</evidence>
<dbReference type="PANTHER" id="PTHR12001:SF85">
    <property type="entry name" value="SHORT CHAIN ISOPRENYL DIPHOSPHATE SYNTHASE"/>
    <property type="match status" value="1"/>
</dbReference>
<evidence type="ECO:0000256" key="6">
    <source>
        <dbReference type="RuleBase" id="RU004466"/>
    </source>
</evidence>
<evidence type="ECO:0000256" key="5">
    <source>
        <dbReference type="ARBA" id="ARBA00022842"/>
    </source>
</evidence>
<dbReference type="CDD" id="cd00867">
    <property type="entry name" value="Trans_IPPS"/>
    <property type="match status" value="1"/>
</dbReference>
<proteinExistence type="inferred from homology"/>
<dbReference type="InterPro" id="IPR033965">
    <property type="entry name" value="ComQ"/>
</dbReference>
<comment type="similarity">
    <text evidence="2 6">Belongs to the FPP/GGPP synthase family.</text>
</comment>